<proteinExistence type="predicted"/>
<dbReference type="Proteomes" id="UP000661918">
    <property type="component" value="Unassembled WGS sequence"/>
</dbReference>
<keyword evidence="2" id="KW-1185">Reference proteome</keyword>
<sequence>MSSTPPFWSTARHNQCLILPILTQFPGQEGRKPDVPLPDGFVTDDDAALVKQFLDVPVARWEAVVQPNDAQGKTAAVRLAVSHDSIT</sequence>
<protein>
    <submittedName>
        <fullName evidence="1">Uncharacterized protein</fullName>
    </submittedName>
</protein>
<reference evidence="2" key="1">
    <citation type="journal article" date="2019" name="Int. J. Syst. Evol. Microbiol.">
        <title>The Global Catalogue of Microorganisms (GCM) 10K type strain sequencing project: providing services to taxonomists for standard genome sequencing and annotation.</title>
        <authorList>
            <consortium name="The Broad Institute Genomics Platform"/>
            <consortium name="The Broad Institute Genome Sequencing Center for Infectious Disease"/>
            <person name="Wu L."/>
            <person name="Ma J."/>
        </authorList>
    </citation>
    <scope>NUCLEOTIDE SEQUENCE [LARGE SCALE GENOMIC DNA]</scope>
    <source>
        <strain evidence="2">JCM 15443</strain>
    </source>
</reference>
<dbReference type="EMBL" id="BMOM01000040">
    <property type="protein sequence ID" value="GGM20082.1"/>
    <property type="molecule type" value="Genomic_DNA"/>
</dbReference>
<accession>A0ABQ2GYI5</accession>
<name>A0ABQ2GYI5_9DEIO</name>
<organism evidence="1 2">
    <name type="scientific">Deinococcus aerophilus</name>
    <dbReference type="NCBI Taxonomy" id="522488"/>
    <lineage>
        <taxon>Bacteria</taxon>
        <taxon>Thermotogati</taxon>
        <taxon>Deinococcota</taxon>
        <taxon>Deinococci</taxon>
        <taxon>Deinococcales</taxon>
        <taxon>Deinococcaceae</taxon>
        <taxon>Deinococcus</taxon>
    </lineage>
</organism>
<evidence type="ECO:0000313" key="2">
    <source>
        <dbReference type="Proteomes" id="UP000661918"/>
    </source>
</evidence>
<comment type="caution">
    <text evidence="1">The sequence shown here is derived from an EMBL/GenBank/DDBJ whole genome shotgun (WGS) entry which is preliminary data.</text>
</comment>
<gene>
    <name evidence="1" type="ORF">GCM10010841_30140</name>
</gene>
<evidence type="ECO:0000313" key="1">
    <source>
        <dbReference type="EMBL" id="GGM20082.1"/>
    </source>
</evidence>